<evidence type="ECO:0000259" key="12">
    <source>
        <dbReference type="PROSITE" id="PS50023"/>
    </source>
</evidence>
<evidence type="ECO:0000313" key="13">
    <source>
        <dbReference type="Proteomes" id="UP000694941"/>
    </source>
</evidence>
<keyword evidence="4 10" id="KW-0479">Metal-binding</keyword>
<dbReference type="InterPro" id="IPR047075">
    <property type="entry name" value="Paxillin_TGFB1I1_LIM_dom1"/>
</dbReference>
<dbReference type="InterPro" id="IPR050604">
    <property type="entry name" value="PDZ-LIM_domain"/>
</dbReference>
<proteinExistence type="predicted"/>
<comment type="subcellular location">
    <subcellularLocation>
        <location evidence="2">Cell junction</location>
        <location evidence="2">Focal adhesion</location>
    </subcellularLocation>
    <subcellularLocation>
        <location evidence="1">Cytoplasm</location>
        <location evidence="1">Cytoskeleton</location>
    </subcellularLocation>
</comment>
<dbReference type="PANTHER" id="PTHR24214:SF62">
    <property type="entry name" value="LEUPAXIN"/>
    <property type="match status" value="1"/>
</dbReference>
<dbReference type="GeneID" id="106461249"/>
<keyword evidence="8 10" id="KW-0440">LIM domain</keyword>
<evidence type="ECO:0000256" key="9">
    <source>
        <dbReference type="ARBA" id="ARBA00023212"/>
    </source>
</evidence>
<keyword evidence="3" id="KW-0963">Cytoplasm</keyword>
<accession>A0ABM1SJL4</accession>
<keyword evidence="6 10" id="KW-0862">Zinc</keyword>
<feature type="domain" description="LIM zinc-binding" evidence="12">
    <location>
        <begin position="173"/>
        <end position="232"/>
    </location>
</feature>
<dbReference type="Proteomes" id="UP000694941">
    <property type="component" value="Unplaced"/>
</dbReference>
<reference evidence="14" key="1">
    <citation type="submission" date="2025-08" db="UniProtKB">
        <authorList>
            <consortium name="RefSeq"/>
        </authorList>
    </citation>
    <scope>IDENTIFICATION</scope>
    <source>
        <tissue evidence="14">Muscle</tissue>
    </source>
</reference>
<dbReference type="PROSITE" id="PS00478">
    <property type="entry name" value="LIM_DOMAIN_1"/>
    <property type="match status" value="2"/>
</dbReference>
<evidence type="ECO:0000256" key="5">
    <source>
        <dbReference type="ARBA" id="ARBA00022737"/>
    </source>
</evidence>
<sequence>MASFATNDLDDLMASLSDFKMNNGGQSSGESQKPSKEPSVQPGSGHKNQLDSAKNHCAACKKPIAGQVVTALGKAWHPEHFTCKHCNQELGTKSFFEQDGEPYCETDYHNIFSPHCAYCNEPILDKCVMALDKSWHPDHFCCTKCGEQFDEEGFHVKDGKPYCQEDYFDLFGVKCGGCKRPITENYVSALDNQWHSQCFVCKECKQPFNGGSFYNIDGQPYCEIHYHAKQGSLCAGCNMPISGRCVTALSRKFHPEHFVCSFCLKQLNKGSFKEQNDKAYCQPCFEKLFE</sequence>
<dbReference type="RefSeq" id="XP_022243820.1">
    <property type="nucleotide sequence ID" value="XM_022388112.1"/>
</dbReference>
<keyword evidence="7" id="KW-0965">Cell junction</keyword>
<dbReference type="CDD" id="cd09336">
    <property type="entry name" value="LIM1_Paxillin_like"/>
    <property type="match status" value="1"/>
</dbReference>
<organism evidence="13 14">
    <name type="scientific">Limulus polyphemus</name>
    <name type="common">Atlantic horseshoe crab</name>
    <dbReference type="NCBI Taxonomy" id="6850"/>
    <lineage>
        <taxon>Eukaryota</taxon>
        <taxon>Metazoa</taxon>
        <taxon>Ecdysozoa</taxon>
        <taxon>Arthropoda</taxon>
        <taxon>Chelicerata</taxon>
        <taxon>Merostomata</taxon>
        <taxon>Xiphosura</taxon>
        <taxon>Limulidae</taxon>
        <taxon>Limulus</taxon>
    </lineage>
</organism>
<evidence type="ECO:0000256" key="8">
    <source>
        <dbReference type="ARBA" id="ARBA00023038"/>
    </source>
</evidence>
<gene>
    <name evidence="14" type="primary">LOC106461249</name>
</gene>
<dbReference type="PROSITE" id="PS50023">
    <property type="entry name" value="LIM_DOMAIN_2"/>
    <property type="match status" value="4"/>
</dbReference>
<dbReference type="Gene3D" id="2.10.110.10">
    <property type="entry name" value="Cysteine Rich Protein"/>
    <property type="match status" value="4"/>
</dbReference>
<feature type="domain" description="LIM zinc-binding" evidence="12">
    <location>
        <begin position="233"/>
        <end position="290"/>
    </location>
</feature>
<feature type="domain" description="LIM zinc-binding" evidence="12">
    <location>
        <begin position="55"/>
        <end position="114"/>
    </location>
</feature>
<keyword evidence="5" id="KW-0677">Repeat</keyword>
<evidence type="ECO:0000256" key="10">
    <source>
        <dbReference type="PROSITE-ProRule" id="PRU00125"/>
    </source>
</evidence>
<protein>
    <submittedName>
        <fullName evidence="14">Paxillin-like</fullName>
    </submittedName>
</protein>
<evidence type="ECO:0000256" key="7">
    <source>
        <dbReference type="ARBA" id="ARBA00022949"/>
    </source>
</evidence>
<dbReference type="SUPFAM" id="SSF57716">
    <property type="entry name" value="Glucocorticoid receptor-like (DNA-binding domain)"/>
    <property type="match status" value="5"/>
</dbReference>
<dbReference type="Pfam" id="PF00412">
    <property type="entry name" value="LIM"/>
    <property type="match status" value="4"/>
</dbReference>
<evidence type="ECO:0000256" key="4">
    <source>
        <dbReference type="ARBA" id="ARBA00022723"/>
    </source>
</evidence>
<feature type="region of interest" description="Disordered" evidence="11">
    <location>
        <begin position="16"/>
        <end position="51"/>
    </location>
</feature>
<evidence type="ECO:0000256" key="1">
    <source>
        <dbReference type="ARBA" id="ARBA00004245"/>
    </source>
</evidence>
<dbReference type="InterPro" id="IPR001781">
    <property type="entry name" value="Znf_LIM"/>
</dbReference>
<evidence type="ECO:0000256" key="2">
    <source>
        <dbReference type="ARBA" id="ARBA00004246"/>
    </source>
</evidence>
<dbReference type="PANTHER" id="PTHR24214">
    <property type="entry name" value="PDZ AND LIM DOMAIN PROTEIN ZASP"/>
    <property type="match status" value="1"/>
</dbReference>
<keyword evidence="13" id="KW-1185">Reference proteome</keyword>
<dbReference type="SMART" id="SM00132">
    <property type="entry name" value="LIM"/>
    <property type="match status" value="4"/>
</dbReference>
<feature type="compositionally biased region" description="Polar residues" evidence="11">
    <location>
        <begin position="23"/>
        <end position="32"/>
    </location>
</feature>
<evidence type="ECO:0000313" key="14">
    <source>
        <dbReference type="RefSeq" id="XP_022243820.1"/>
    </source>
</evidence>
<name>A0ABM1SJL4_LIMPO</name>
<keyword evidence="9" id="KW-0206">Cytoskeleton</keyword>
<feature type="domain" description="LIM zinc-binding" evidence="12">
    <location>
        <begin position="115"/>
        <end position="172"/>
    </location>
</feature>
<evidence type="ECO:0000256" key="3">
    <source>
        <dbReference type="ARBA" id="ARBA00022490"/>
    </source>
</evidence>
<evidence type="ECO:0000256" key="6">
    <source>
        <dbReference type="ARBA" id="ARBA00022833"/>
    </source>
</evidence>
<dbReference type="CDD" id="cd09338">
    <property type="entry name" value="LIM3_Paxillin_like"/>
    <property type="match status" value="1"/>
</dbReference>
<evidence type="ECO:0000256" key="11">
    <source>
        <dbReference type="SAM" id="MobiDB-lite"/>
    </source>
</evidence>